<dbReference type="InterPro" id="IPR009574">
    <property type="entry name" value="DUF1189"/>
</dbReference>
<keyword evidence="1" id="KW-0472">Membrane</keyword>
<name>A0A1I1L8H6_9CLOT</name>
<gene>
    <name evidence="2" type="ORF">SAMN05421842_107134</name>
</gene>
<feature type="transmembrane region" description="Helical" evidence="1">
    <location>
        <begin position="32"/>
        <end position="53"/>
    </location>
</feature>
<feature type="transmembrane region" description="Helical" evidence="1">
    <location>
        <begin position="182"/>
        <end position="200"/>
    </location>
</feature>
<feature type="transmembrane region" description="Helical" evidence="1">
    <location>
        <begin position="207"/>
        <end position="227"/>
    </location>
</feature>
<dbReference type="EMBL" id="FOMG01000007">
    <property type="protein sequence ID" value="SFC69397.1"/>
    <property type="molecule type" value="Genomic_DNA"/>
</dbReference>
<evidence type="ECO:0008006" key="4">
    <source>
        <dbReference type="Google" id="ProtNLM"/>
    </source>
</evidence>
<protein>
    <recommendedName>
        <fullName evidence="4">DUF1189 domain-containing protein</fullName>
    </recommendedName>
</protein>
<dbReference type="STRING" id="119641.SAMN05421842_107134"/>
<keyword evidence="1" id="KW-0812">Transmembrane</keyword>
<evidence type="ECO:0000313" key="3">
    <source>
        <dbReference type="Proteomes" id="UP000199263"/>
    </source>
</evidence>
<keyword evidence="3" id="KW-1185">Reference proteome</keyword>
<feature type="transmembrane region" description="Helical" evidence="1">
    <location>
        <begin position="233"/>
        <end position="255"/>
    </location>
</feature>
<keyword evidence="1" id="KW-1133">Transmembrane helix</keyword>
<dbReference type="Pfam" id="PF06691">
    <property type="entry name" value="DUF1189"/>
    <property type="match status" value="1"/>
</dbReference>
<dbReference type="OrthoDB" id="1935735at2"/>
<organism evidence="2 3">
    <name type="scientific">Clostridium uliginosum</name>
    <dbReference type="NCBI Taxonomy" id="119641"/>
    <lineage>
        <taxon>Bacteria</taxon>
        <taxon>Bacillati</taxon>
        <taxon>Bacillota</taxon>
        <taxon>Clostridia</taxon>
        <taxon>Eubacteriales</taxon>
        <taxon>Clostridiaceae</taxon>
        <taxon>Clostridium</taxon>
    </lineage>
</organism>
<proteinExistence type="predicted"/>
<evidence type="ECO:0000313" key="2">
    <source>
        <dbReference type="EMBL" id="SFC69397.1"/>
    </source>
</evidence>
<dbReference type="Proteomes" id="UP000199263">
    <property type="component" value="Unassembled WGS sequence"/>
</dbReference>
<accession>A0A1I1L8H6</accession>
<dbReference type="RefSeq" id="WP_090090039.1">
    <property type="nucleotide sequence ID" value="NZ_FOMG01000007.1"/>
</dbReference>
<evidence type="ECO:0000256" key="1">
    <source>
        <dbReference type="SAM" id="Phobius"/>
    </source>
</evidence>
<sequence>MKQKTNFFKKFINSIYNLKEFSEYAKEGFGRAILYVFLMALIVGGIKGAVIGYKVNTEIDNINKSLQSDEYKFSIENGILNMENSPLEFSSNSSLLYIDKDKTLDQVDELRSLTVHNDSNILFLKDGILLNTEINTQKIFYKDILGNNNLNNTNLLVQMSIISKIIIMAIVLYTIFMCFINILINCIFVTVFASFSLIFMKIVMKYSVLYSVSLYAATLPFLFQTVLELIFPNIYLDTMFIVGTLVYVIFILKYIKSEMLDKINSLK</sequence>
<reference evidence="2 3" key="1">
    <citation type="submission" date="2016-10" db="EMBL/GenBank/DDBJ databases">
        <authorList>
            <person name="de Groot N.N."/>
        </authorList>
    </citation>
    <scope>NUCLEOTIDE SEQUENCE [LARGE SCALE GENOMIC DNA]</scope>
    <source>
        <strain evidence="2 3">DSM 12992</strain>
    </source>
</reference>
<dbReference type="AlphaFoldDB" id="A0A1I1L8H6"/>